<dbReference type="SMART" id="SM00671">
    <property type="entry name" value="SEL1"/>
    <property type="match status" value="3"/>
</dbReference>
<proteinExistence type="predicted"/>
<protein>
    <submittedName>
        <fullName evidence="1">Sel1 repeat family protein</fullName>
    </submittedName>
</protein>
<evidence type="ECO:0000313" key="2">
    <source>
        <dbReference type="Proteomes" id="UP000238358"/>
    </source>
</evidence>
<sequence length="176" mass="19883">MIMDRSEQTKKNQAINLYTWGLELLSDGGHVRDADKVGWMLIENAATQGDRDAQNYLGDAYFYSYKKDEKAAFWYTKAAEQGLPEAQAMLGMLYLLGRGVTRNYAKARHYFEQALQGGELNVEAAVAQYWLGQMYKEGIGVPKDREKGKKLIHLAAINGYAPHGTPQEIRKQMGEK</sequence>
<dbReference type="InterPro" id="IPR052748">
    <property type="entry name" value="ISR_Activator"/>
</dbReference>
<dbReference type="AlphaFoldDB" id="A0A2S0M7P4"/>
<dbReference type="InterPro" id="IPR011990">
    <property type="entry name" value="TPR-like_helical_dom_sf"/>
</dbReference>
<evidence type="ECO:0000313" key="1">
    <source>
        <dbReference type="EMBL" id="AVO27480.1"/>
    </source>
</evidence>
<dbReference type="InterPro" id="IPR006597">
    <property type="entry name" value="Sel1-like"/>
</dbReference>
<dbReference type="Proteomes" id="UP000238358">
    <property type="component" value="Chromosome"/>
</dbReference>
<organism evidence="1 2">
    <name type="scientific">Megasphaera elsdenii</name>
    <dbReference type="NCBI Taxonomy" id="907"/>
    <lineage>
        <taxon>Bacteria</taxon>
        <taxon>Bacillati</taxon>
        <taxon>Bacillota</taxon>
        <taxon>Negativicutes</taxon>
        <taxon>Veillonellales</taxon>
        <taxon>Veillonellaceae</taxon>
        <taxon>Megasphaera</taxon>
    </lineage>
</organism>
<accession>A0A2S0M7P4</accession>
<dbReference type="SUPFAM" id="SSF81901">
    <property type="entry name" value="HCP-like"/>
    <property type="match status" value="1"/>
</dbReference>
<dbReference type="PANTHER" id="PTHR45011:SF1">
    <property type="entry name" value="DAP3-BINDING CELL DEATH ENHANCER 1"/>
    <property type="match status" value="1"/>
</dbReference>
<name>A0A2S0M7P4_MEGEL</name>
<dbReference type="PANTHER" id="PTHR45011">
    <property type="entry name" value="DAP3-BINDING CELL DEATH ENHANCER 1"/>
    <property type="match status" value="1"/>
</dbReference>
<gene>
    <name evidence="1" type="ORF">C6Y28_07635</name>
</gene>
<dbReference type="Pfam" id="PF08238">
    <property type="entry name" value="Sel1"/>
    <property type="match status" value="3"/>
</dbReference>
<reference evidence="1 2" key="1">
    <citation type="journal article" date="2018" name="Genome Announc.">
        <title>Complete genomes of two Megasphaera elsdenii strains, NCIMB 702410 and ATCC 25940.</title>
        <authorList>
            <person name="Hatmaker E.A."/>
            <person name="O'Dell K."/>
            <person name="Riley L.A."/>
            <person name="Klingeman D.M."/>
            <person name="Guss A.M."/>
        </authorList>
    </citation>
    <scope>NUCLEOTIDE SEQUENCE [LARGE SCALE GENOMIC DNA]</scope>
    <source>
        <strain evidence="1 2">NCIMB702410</strain>
    </source>
</reference>
<dbReference type="Gene3D" id="1.25.40.10">
    <property type="entry name" value="Tetratricopeptide repeat domain"/>
    <property type="match status" value="1"/>
</dbReference>
<dbReference type="EMBL" id="CP027569">
    <property type="protein sequence ID" value="AVO27480.1"/>
    <property type="molecule type" value="Genomic_DNA"/>
</dbReference>